<keyword evidence="8" id="KW-0539">Nucleus</keyword>
<comment type="similarity">
    <text evidence="3">Belongs to the BLM10 family.</text>
</comment>
<evidence type="ECO:0000256" key="4">
    <source>
        <dbReference type="ARBA" id="ARBA00022490"/>
    </source>
</evidence>
<comment type="subcellular location">
    <subcellularLocation>
        <location evidence="2">Cytoplasm</location>
    </subcellularLocation>
    <subcellularLocation>
        <location evidence="1">Nucleus speckle</location>
    </subcellularLocation>
</comment>
<dbReference type="PANTHER" id="PTHR32170">
    <property type="entry name" value="PROTEASOME ACTIVATOR COMPLEX SUBUNIT 4"/>
    <property type="match status" value="1"/>
</dbReference>
<evidence type="ECO:0000259" key="12">
    <source>
        <dbReference type="Pfam" id="PF16547"/>
    </source>
</evidence>
<evidence type="ECO:0000259" key="11">
    <source>
        <dbReference type="Pfam" id="PF16507"/>
    </source>
</evidence>
<feature type="domain" description="Proteasome activator complex subunit 4 C-terminal" evidence="10">
    <location>
        <begin position="1877"/>
        <end position="1964"/>
    </location>
</feature>
<evidence type="ECO:0000256" key="1">
    <source>
        <dbReference type="ARBA" id="ARBA00004324"/>
    </source>
</evidence>
<keyword evidence="6" id="KW-0227">DNA damage</keyword>
<evidence type="ECO:0000256" key="6">
    <source>
        <dbReference type="ARBA" id="ARBA00022763"/>
    </source>
</evidence>
<dbReference type="HOGENOM" id="CLU_000772_0_0_1"/>
<evidence type="ECO:0000256" key="3">
    <source>
        <dbReference type="ARBA" id="ARBA00005739"/>
    </source>
</evidence>
<name>V9DMP8_9EURO</name>
<evidence type="ECO:0008006" key="16">
    <source>
        <dbReference type="Google" id="ProtNLM"/>
    </source>
</evidence>
<keyword evidence="5" id="KW-0677">Repeat</keyword>
<dbReference type="SUPFAM" id="SSF48371">
    <property type="entry name" value="ARM repeat"/>
    <property type="match status" value="2"/>
</dbReference>
<evidence type="ECO:0000256" key="9">
    <source>
        <dbReference type="SAM" id="MobiDB-lite"/>
    </source>
</evidence>
<dbReference type="InterPro" id="IPR035309">
    <property type="entry name" value="PSME4"/>
</dbReference>
<dbReference type="InterPro" id="IPR032372">
    <property type="entry name" value="Blm10_N"/>
</dbReference>
<dbReference type="Pfam" id="PF23096">
    <property type="entry name" value="HEAT_PSME4"/>
    <property type="match status" value="1"/>
</dbReference>
<feature type="region of interest" description="Disordered" evidence="9">
    <location>
        <begin position="928"/>
        <end position="960"/>
    </location>
</feature>
<dbReference type="GO" id="GO:0010499">
    <property type="term" value="P:proteasomal ubiquitin-independent protein catabolic process"/>
    <property type="evidence" value="ECO:0007669"/>
    <property type="project" value="TreeGrafter"/>
</dbReference>
<feature type="domain" description="Proteasome activator Blm10 N-terminal" evidence="12">
    <location>
        <begin position="16"/>
        <end position="88"/>
    </location>
</feature>
<reference evidence="14 15" key="1">
    <citation type="submission" date="2013-03" db="EMBL/GenBank/DDBJ databases">
        <title>The Genome Sequence of Cladophialophora carrionii CBS 160.54.</title>
        <authorList>
            <consortium name="The Broad Institute Genomics Platform"/>
            <person name="Cuomo C."/>
            <person name="de Hoog S."/>
            <person name="Gorbushina A."/>
            <person name="Walker B."/>
            <person name="Young S.K."/>
            <person name="Zeng Q."/>
            <person name="Gargeya S."/>
            <person name="Fitzgerald M."/>
            <person name="Haas B."/>
            <person name="Abouelleil A."/>
            <person name="Allen A.W."/>
            <person name="Alvarado L."/>
            <person name="Arachchi H.M."/>
            <person name="Berlin A.M."/>
            <person name="Chapman S.B."/>
            <person name="Gainer-Dewar J."/>
            <person name="Goldberg J."/>
            <person name="Griggs A."/>
            <person name="Gujja S."/>
            <person name="Hansen M."/>
            <person name="Howarth C."/>
            <person name="Imamovic A."/>
            <person name="Ireland A."/>
            <person name="Larimer J."/>
            <person name="McCowan C."/>
            <person name="Murphy C."/>
            <person name="Pearson M."/>
            <person name="Poon T.W."/>
            <person name="Priest M."/>
            <person name="Roberts A."/>
            <person name="Saif S."/>
            <person name="Shea T."/>
            <person name="Sisk P."/>
            <person name="Sykes S."/>
            <person name="Wortman J."/>
            <person name="Nusbaum C."/>
            <person name="Birren B."/>
        </authorList>
    </citation>
    <scope>NUCLEOTIDE SEQUENCE [LARGE SCALE GENOMIC DNA]</scope>
    <source>
        <strain evidence="14 15">CBS 160.54</strain>
    </source>
</reference>
<keyword evidence="7" id="KW-0234">DNA repair</keyword>
<dbReference type="Proteomes" id="UP000030678">
    <property type="component" value="Unassembled WGS sequence"/>
</dbReference>
<feature type="region of interest" description="Disordered" evidence="9">
    <location>
        <begin position="1843"/>
        <end position="1868"/>
    </location>
</feature>
<gene>
    <name evidence="14" type="ORF">G647_00638</name>
</gene>
<proteinExistence type="inferred from homology"/>
<feature type="compositionally biased region" description="Polar residues" evidence="9">
    <location>
        <begin position="1858"/>
        <end position="1868"/>
    </location>
</feature>
<dbReference type="Pfam" id="PF16547">
    <property type="entry name" value="BLM10_N"/>
    <property type="match status" value="1"/>
</dbReference>
<evidence type="ECO:0000259" key="10">
    <source>
        <dbReference type="Pfam" id="PF11919"/>
    </source>
</evidence>
<dbReference type="GO" id="GO:0016504">
    <property type="term" value="F:peptidase activator activity"/>
    <property type="evidence" value="ECO:0007669"/>
    <property type="project" value="InterPro"/>
</dbReference>
<dbReference type="InterPro" id="IPR011989">
    <property type="entry name" value="ARM-like"/>
</dbReference>
<dbReference type="InterPro" id="IPR016024">
    <property type="entry name" value="ARM-type_fold"/>
</dbReference>
<evidence type="ECO:0000256" key="2">
    <source>
        <dbReference type="ARBA" id="ARBA00004496"/>
    </source>
</evidence>
<feature type="domain" description="Proteasome activator complex subunit 4-like HEAT repeat-like" evidence="13">
    <location>
        <begin position="1360"/>
        <end position="1570"/>
    </location>
</feature>
<keyword evidence="4" id="KW-0963">Cytoplasm</keyword>
<evidence type="ECO:0000256" key="5">
    <source>
        <dbReference type="ARBA" id="ARBA00022737"/>
    </source>
</evidence>
<dbReference type="EMBL" id="KB822697">
    <property type="protein sequence ID" value="ETI28189.1"/>
    <property type="molecule type" value="Genomic_DNA"/>
</dbReference>
<dbReference type="Pfam" id="PF16507">
    <property type="entry name" value="HEAT_PSME4_mid"/>
    <property type="match status" value="1"/>
</dbReference>
<accession>V9DMP8</accession>
<dbReference type="GO" id="GO:0070628">
    <property type="term" value="F:proteasome binding"/>
    <property type="evidence" value="ECO:0007669"/>
    <property type="project" value="InterPro"/>
</dbReference>
<dbReference type="GO" id="GO:0005829">
    <property type="term" value="C:cytosol"/>
    <property type="evidence" value="ECO:0007669"/>
    <property type="project" value="TreeGrafter"/>
</dbReference>
<dbReference type="Pfam" id="PF11919">
    <property type="entry name" value="PSME4_C"/>
    <property type="match status" value="1"/>
</dbReference>
<evidence type="ECO:0000313" key="15">
    <source>
        <dbReference type="Proteomes" id="UP000030678"/>
    </source>
</evidence>
<dbReference type="InterPro" id="IPR021843">
    <property type="entry name" value="PSME4_C"/>
</dbReference>
<evidence type="ECO:0000256" key="7">
    <source>
        <dbReference type="ARBA" id="ARBA00023204"/>
    </source>
</evidence>
<organism evidence="14 15">
    <name type="scientific">Cladophialophora carrionii CBS 160.54</name>
    <dbReference type="NCBI Taxonomy" id="1279043"/>
    <lineage>
        <taxon>Eukaryota</taxon>
        <taxon>Fungi</taxon>
        <taxon>Dikarya</taxon>
        <taxon>Ascomycota</taxon>
        <taxon>Pezizomycotina</taxon>
        <taxon>Eurotiomycetes</taxon>
        <taxon>Chaetothyriomycetidae</taxon>
        <taxon>Chaetothyriales</taxon>
        <taxon>Herpotrichiellaceae</taxon>
        <taxon>Cladophialophora</taxon>
    </lineage>
</organism>
<dbReference type="GO" id="GO:0006281">
    <property type="term" value="P:DNA repair"/>
    <property type="evidence" value="ECO:0007669"/>
    <property type="project" value="UniProtKB-KW"/>
</dbReference>
<evidence type="ECO:0000313" key="14">
    <source>
        <dbReference type="EMBL" id="ETI28189.1"/>
    </source>
</evidence>
<evidence type="ECO:0000259" key="13">
    <source>
        <dbReference type="Pfam" id="PF23096"/>
    </source>
</evidence>
<dbReference type="InterPro" id="IPR032430">
    <property type="entry name" value="Blm10_mid"/>
</dbReference>
<dbReference type="Gene3D" id="1.25.10.10">
    <property type="entry name" value="Leucine-rich Repeat Variant"/>
    <property type="match status" value="1"/>
</dbReference>
<dbReference type="InterPro" id="IPR055455">
    <property type="entry name" value="HEAT_PSME4"/>
</dbReference>
<feature type="domain" description="Proteasome activator Blm10 middle HEAT repeats region" evidence="11">
    <location>
        <begin position="376"/>
        <end position="902"/>
    </location>
</feature>
<dbReference type="OrthoDB" id="17907at2759"/>
<protein>
    <recommendedName>
        <fullName evidence="16">Proteasome activator subunit 4</fullName>
    </recommendedName>
</protein>
<dbReference type="RefSeq" id="XP_008722263.1">
    <property type="nucleotide sequence ID" value="XM_008724041.1"/>
</dbReference>
<dbReference type="GeneID" id="19979131"/>
<dbReference type="GO" id="GO:0016607">
    <property type="term" value="C:nuclear speck"/>
    <property type="evidence" value="ECO:0007669"/>
    <property type="project" value="UniProtKB-SubCell"/>
</dbReference>
<sequence length="1964" mass="221453">MEDLVSVNNHMKHAFEVSRATSPAGTIAMQDGQATDAGTPAKRNRPRTFPYFSTLPYPVEDEATRQENLAEILKRLYIAIQASDFTPGAVHWTRELRSWLSLKFDPTKEQRVKLVQLYYELALAPGIDPVVSERFASMFMLLIKKKHYLRPLVDLTLDWRPLYREMKVFVLPSESGLMQTTNLKRNIKTLVKLCSFAQLYFDPEDIPSMLEEILPHFTMSATEGAFVVIGLLNMLLPTAPPPPNRSDLSPQHFLPTFFHLGSLVNRSRTVDVALIDLLSRLARDSLPSKQVDFSEFGIFTAEQSTLITTAILRLLEIPVGQSTSPYSALVDITAGMGFLLDRDSRKHPVSHHIARWFIMSMSPACLDKETSVLSLLENLIQAIETFFHPSNSGSWTRTLSQLVFYLADFFVMRWNRERNGEMEVPPERRLNEAIRKRFVLCLRDVIFMGIYAKSGTAMSYSLSTLQALAFLQPDLILPGALQRIYPSMQGLVEVHRTISSIRALQILARTMIRTKGYRCHITALLGLALPGIDANDLDKTLCTLSFFANVCYNIPFEDLSKGRDDVQGNILAIEWITGEMERMEQEGAAVQLNYAALNEKDEELILASSTAGLAEFVTSFLGRVFTLLENLPDAARVRSGSPEENIVNTLPAAFAPLLASLSPELYDLALNKIVDFVANHVIHQSRDAMAFICNCLCKVNPEKALAKFVPVLVSAIRTEIDENGAGSTRNAASDVLPRDRGLVWNISMLSMCVVHVGSAVLKYKQELFDIAVYMQQKCKGMPTVHISNYVHHLLLNLTVTYTADYALYEPEKAKDGLTADFWGASTPPATINPKWHVPCKEEVDFAVELFQTQAESAIQHLQRLIDGTSSVKRDGSGKEWSDEVSRNLVLLRLLLAGVSVLFDAKGVNEGLTTTAAGVDADALMSQANGHAPEENNGASDGDTTLDGTDETSLKPSFRYPAGEILNPDDDNYKLIHHLRQKIGHVLHDVHVFLTQYAEDDVSSFAPLYTAYRSWFVDVGIERSAHVLDRVTRLLHADEQPYKVAGVRKDYPRSILVRRANVYHTQRLRHNAAPRPRSELDEQLLLDLAQSAVSLYTEVRRNAQSAGESALKVIFGARLFVIPPLLKAFQEAVENNDFPRIKGGLFALLFGSLAKTVGRHWKYTPAVIRTFIEASSADKPSIQKLCSGGLFQIMDYGRPGDRMAIIDRRVVDPLNPDDDVEDQIAKKKAFVLTKRANIERRKAELAEELVEMCRSSHWKKASRVATLVMSLGMRFDTVAPDSMIELVTLGTIDPHPGLRGLYSQALVALFTMTDVRAVSNHDYANYIQAIQQFPAKVKVETKAGEKSWTDEFLKTFSQPEADVYIDHDYPGWLVWSKDMPGYKANIEKDIVYDELEWAKRTRIGRLLDRKWFNTLFMYLKQEPRDTSVDKFRVASAAMLTYAFELIIRDGLTVATFEDIKEETLAVFGDGSDKHQHRATAEILAGLVTSVMDNSIERRTMVWEFAFPIIQRVFADGLTPENSGYWTNFLRMILQARDPRRAWPLVEWLTSFRLDMSSNAAFKESSKIHLLHQVVLEAGWHFQLEKPIVENFLSHIDHPYKGVRESMAQTLAAITRTRYHESYKDVKELVQTQNDAGSIGTQPYLPTKDFDDTMNEVFARLEKWRHERTPGQQSPSAYTSGSKTILLWLDSMLSSYECTQLLKYFPDLFMEQFLHMMDVKEDPELQSLAYHVFRHLPNIPHRIGEDQAMIDALIRIGRTSSSWHQRLRVMINMQIIFFRRLFLLSEESKQKLFSCVADMLEDTQHEVRAGAATTLSGMIRCSPLELRERMIKQLRDRFTQALINNPLPKKPKGQLAGLSSARTSGTNTPSPEAQRLVVVRHAAVLGLGALIQAFPYTSPPPAFIPELLVQLSSRAANDPGTVGNAVKSIIADFKKTRVDTWFEDKKIFDPETLETLAGVLWKSYFA</sequence>
<dbReference type="PANTHER" id="PTHR32170:SF3">
    <property type="entry name" value="PROTEASOME ACTIVATOR COMPLEX SUBUNIT 4"/>
    <property type="match status" value="1"/>
</dbReference>
<evidence type="ECO:0000256" key="8">
    <source>
        <dbReference type="ARBA" id="ARBA00023242"/>
    </source>
</evidence>
<dbReference type="VEuPathDB" id="FungiDB:G647_00638"/>